<dbReference type="AlphaFoldDB" id="A0A0R3PB98"/>
<accession>A0A0R3PB98</accession>
<gene>
    <name evidence="2" type="ORF">ACOC_LOCUS941</name>
</gene>
<protein>
    <submittedName>
        <fullName evidence="4">SREBP regulating gene protein</fullName>
    </submittedName>
</protein>
<reference evidence="4" key="1">
    <citation type="submission" date="2017-02" db="UniProtKB">
        <authorList>
            <consortium name="WormBaseParasite"/>
        </authorList>
    </citation>
    <scope>IDENTIFICATION</scope>
</reference>
<organism evidence="4">
    <name type="scientific">Angiostrongylus costaricensis</name>
    <name type="common">Nematode worm</name>
    <dbReference type="NCBI Taxonomy" id="334426"/>
    <lineage>
        <taxon>Eukaryota</taxon>
        <taxon>Metazoa</taxon>
        <taxon>Ecdysozoa</taxon>
        <taxon>Nematoda</taxon>
        <taxon>Chromadorea</taxon>
        <taxon>Rhabditida</taxon>
        <taxon>Rhabditina</taxon>
        <taxon>Rhabditomorpha</taxon>
        <taxon>Strongyloidea</taxon>
        <taxon>Metastrongylidae</taxon>
        <taxon>Angiostrongylus</taxon>
    </lineage>
</organism>
<keyword evidence="3" id="KW-1185">Reference proteome</keyword>
<evidence type="ECO:0000313" key="4">
    <source>
        <dbReference type="WBParaSite" id="ACOC_0000094001-mRNA-1"/>
    </source>
</evidence>
<evidence type="ECO:0000313" key="2">
    <source>
        <dbReference type="EMBL" id="VDM52526.1"/>
    </source>
</evidence>
<proteinExistence type="predicted"/>
<evidence type="ECO:0000313" key="3">
    <source>
        <dbReference type="Proteomes" id="UP000267027"/>
    </source>
</evidence>
<feature type="region of interest" description="Disordered" evidence="1">
    <location>
        <begin position="73"/>
        <end position="109"/>
    </location>
</feature>
<sequence length="109" mass="12036">MDTGTEETHVMAEAAERTRANPAIRDLCDAVRGSVSLKKYEFCHCKCGKMRDVDGSDGILPSVSYAGCVMTRKQRRPAGQPRLHPPNPREIHVSRSGVMPQDDAIQRAD</sequence>
<dbReference type="Proteomes" id="UP000267027">
    <property type="component" value="Unassembled WGS sequence"/>
</dbReference>
<evidence type="ECO:0000256" key="1">
    <source>
        <dbReference type="SAM" id="MobiDB-lite"/>
    </source>
</evidence>
<dbReference type="WBParaSite" id="ACOC_0000094001-mRNA-1">
    <property type="protein sequence ID" value="ACOC_0000094001-mRNA-1"/>
    <property type="gene ID" value="ACOC_0000094001"/>
</dbReference>
<reference evidence="2 3" key="2">
    <citation type="submission" date="2018-11" db="EMBL/GenBank/DDBJ databases">
        <authorList>
            <consortium name="Pathogen Informatics"/>
        </authorList>
    </citation>
    <scope>NUCLEOTIDE SEQUENCE [LARGE SCALE GENOMIC DNA]</scope>
    <source>
        <strain evidence="2 3">Costa Rica</strain>
    </source>
</reference>
<name>A0A0R3PB98_ANGCS</name>
<dbReference type="EMBL" id="UYYA01000119">
    <property type="protein sequence ID" value="VDM52526.1"/>
    <property type="molecule type" value="Genomic_DNA"/>
</dbReference>